<evidence type="ECO:0000313" key="1">
    <source>
        <dbReference type="EMBL" id="KAK3486696.1"/>
    </source>
</evidence>
<protein>
    <submittedName>
        <fullName evidence="1">Uncharacterized protein</fullName>
    </submittedName>
</protein>
<accession>A0AAJ0MN08</accession>
<dbReference type="EMBL" id="JAULSX010000008">
    <property type="protein sequence ID" value="KAK3486696.1"/>
    <property type="molecule type" value="Genomic_DNA"/>
</dbReference>
<name>A0AAJ0MN08_9PEZI</name>
<comment type="caution">
    <text evidence="1">The sequence shown here is derived from an EMBL/GenBank/DDBJ whole genome shotgun (WGS) entry which is preliminary data.</text>
</comment>
<reference evidence="1 2" key="1">
    <citation type="journal article" date="2023" name="Mol. Phylogenet. Evol.">
        <title>Genome-scale phylogeny and comparative genomics of the fungal order Sordariales.</title>
        <authorList>
            <person name="Hensen N."/>
            <person name="Bonometti L."/>
            <person name="Westerberg I."/>
            <person name="Brannstrom I.O."/>
            <person name="Guillou S."/>
            <person name="Cros-Aarteil S."/>
            <person name="Calhoun S."/>
            <person name="Haridas S."/>
            <person name="Kuo A."/>
            <person name="Mondo S."/>
            <person name="Pangilinan J."/>
            <person name="Riley R."/>
            <person name="LaButti K."/>
            <person name="Andreopoulos B."/>
            <person name="Lipzen A."/>
            <person name="Chen C."/>
            <person name="Yan M."/>
            <person name="Daum C."/>
            <person name="Ng V."/>
            <person name="Clum A."/>
            <person name="Steindorff A."/>
            <person name="Ohm R.A."/>
            <person name="Martin F."/>
            <person name="Silar P."/>
            <person name="Natvig D.O."/>
            <person name="Lalanne C."/>
            <person name="Gautier V."/>
            <person name="Ament-Velasquez S.L."/>
            <person name="Kruys A."/>
            <person name="Hutchinson M.I."/>
            <person name="Powell A.J."/>
            <person name="Barry K."/>
            <person name="Miller A.N."/>
            <person name="Grigoriev I.V."/>
            <person name="Debuchy R."/>
            <person name="Gladieux P."/>
            <person name="Hiltunen Thoren M."/>
            <person name="Johannesson H."/>
        </authorList>
    </citation>
    <scope>NUCLEOTIDE SEQUENCE [LARGE SCALE GENOMIC DNA]</scope>
    <source>
        <strain evidence="1 2">FGSC 10403</strain>
    </source>
</reference>
<gene>
    <name evidence="1" type="ORF">B0T23DRAFT_325275</name>
</gene>
<evidence type="ECO:0000313" key="2">
    <source>
        <dbReference type="Proteomes" id="UP001285908"/>
    </source>
</evidence>
<sequence>MSARMYQSGISGEGDGNTFYKDADKSSFRFFLLGLFGISLATRLGPEMVAIHAHSHRFPAEMNLSRMPLVPDLFLPNRRVLVFAALLIDTRIYHCITVHALRRVPGELSLVSPHPPSSTQDVVLDIPRRTELGMFQHIILIQLGIGVLNQHSSLHLDLAI</sequence>
<dbReference type="Proteomes" id="UP001285908">
    <property type="component" value="Unassembled WGS sequence"/>
</dbReference>
<dbReference type="AlphaFoldDB" id="A0AAJ0MN08"/>
<dbReference type="RefSeq" id="XP_062689253.1">
    <property type="nucleotide sequence ID" value="XM_062835493.1"/>
</dbReference>
<proteinExistence type="predicted"/>
<keyword evidence="2" id="KW-1185">Reference proteome</keyword>
<dbReference type="GeneID" id="87873115"/>
<organism evidence="1 2">
    <name type="scientific">Neurospora hispaniola</name>
    <dbReference type="NCBI Taxonomy" id="588809"/>
    <lineage>
        <taxon>Eukaryota</taxon>
        <taxon>Fungi</taxon>
        <taxon>Dikarya</taxon>
        <taxon>Ascomycota</taxon>
        <taxon>Pezizomycotina</taxon>
        <taxon>Sordariomycetes</taxon>
        <taxon>Sordariomycetidae</taxon>
        <taxon>Sordariales</taxon>
        <taxon>Sordariaceae</taxon>
        <taxon>Neurospora</taxon>
    </lineage>
</organism>